<protein>
    <recommendedName>
        <fullName evidence="4">DUF4382 domain-containing protein</fullName>
    </recommendedName>
</protein>
<accession>A0A4R0MIR5</accession>
<proteinExistence type="predicted"/>
<dbReference type="EMBL" id="SJSK01000010">
    <property type="protein sequence ID" value="TCC86489.1"/>
    <property type="molecule type" value="Genomic_DNA"/>
</dbReference>
<evidence type="ECO:0008006" key="4">
    <source>
        <dbReference type="Google" id="ProtNLM"/>
    </source>
</evidence>
<sequence length="249" mass="27068">MKSLSLFAKFNFSLFLLALVLISCKKNEATESTETKTSSFGNIAYFAKASLEPVKSGIGVITINGDSVVKTAWSSASVYVEKISFTGRSNNLLDTTIIIEKNLNIFSANTLAGVIKLPAGSYKDVKVKLYCKKSLSSERAFTFKGTFVNKKGAVDSLLVGSSLPFEANLAVPDITIKQSDSYKVTFNFDLNRVLLGISTAMLENGARFYNGTDGKKMYVIYKGGSASEPFYDQVIANWQTVASVTVVKE</sequence>
<comment type="caution">
    <text evidence="2">The sequence shown here is derived from an EMBL/GenBank/DDBJ whole genome shotgun (WGS) entry which is preliminary data.</text>
</comment>
<feature type="signal peptide" evidence="1">
    <location>
        <begin position="1"/>
        <end position="18"/>
    </location>
</feature>
<dbReference type="Proteomes" id="UP000292884">
    <property type="component" value="Unassembled WGS sequence"/>
</dbReference>
<keyword evidence="1" id="KW-0732">Signal</keyword>
<dbReference type="RefSeq" id="WP_131555835.1">
    <property type="nucleotide sequence ID" value="NZ_SJSK01000010.1"/>
</dbReference>
<name>A0A4R0MIR5_9SPHI</name>
<feature type="chain" id="PRO_5020296045" description="DUF4382 domain-containing protein" evidence="1">
    <location>
        <begin position="19"/>
        <end position="249"/>
    </location>
</feature>
<evidence type="ECO:0000313" key="3">
    <source>
        <dbReference type="Proteomes" id="UP000292884"/>
    </source>
</evidence>
<organism evidence="2 3">
    <name type="scientific">Pedobacter frigiditerrae</name>
    <dbReference type="NCBI Taxonomy" id="2530452"/>
    <lineage>
        <taxon>Bacteria</taxon>
        <taxon>Pseudomonadati</taxon>
        <taxon>Bacteroidota</taxon>
        <taxon>Sphingobacteriia</taxon>
        <taxon>Sphingobacteriales</taxon>
        <taxon>Sphingobacteriaceae</taxon>
        <taxon>Pedobacter</taxon>
    </lineage>
</organism>
<dbReference type="PROSITE" id="PS51257">
    <property type="entry name" value="PROKAR_LIPOPROTEIN"/>
    <property type="match status" value="1"/>
</dbReference>
<dbReference type="OrthoDB" id="763672at2"/>
<keyword evidence="3" id="KW-1185">Reference proteome</keyword>
<evidence type="ECO:0000313" key="2">
    <source>
        <dbReference type="EMBL" id="TCC86489.1"/>
    </source>
</evidence>
<evidence type="ECO:0000256" key="1">
    <source>
        <dbReference type="SAM" id="SignalP"/>
    </source>
</evidence>
<reference evidence="2 3" key="1">
    <citation type="submission" date="2019-02" db="EMBL/GenBank/DDBJ databases">
        <title>Pedobacter sp. RP-1-13 sp. nov., isolated from Arctic soil.</title>
        <authorList>
            <person name="Dahal R.H."/>
        </authorList>
    </citation>
    <scope>NUCLEOTIDE SEQUENCE [LARGE SCALE GENOMIC DNA]</scope>
    <source>
        <strain evidence="2 3">RP-1-13</strain>
    </source>
</reference>
<gene>
    <name evidence="2" type="ORF">EZ428_23795</name>
</gene>
<dbReference type="AlphaFoldDB" id="A0A4R0MIR5"/>